<comment type="caution">
    <text evidence="1">The sequence shown here is derived from an EMBL/GenBank/DDBJ whole genome shotgun (WGS) entry which is preliminary data.</text>
</comment>
<organism evidence="1 2">
    <name type="scientific">Daphnia magna</name>
    <dbReference type="NCBI Taxonomy" id="35525"/>
    <lineage>
        <taxon>Eukaryota</taxon>
        <taxon>Metazoa</taxon>
        <taxon>Ecdysozoa</taxon>
        <taxon>Arthropoda</taxon>
        <taxon>Crustacea</taxon>
        <taxon>Branchiopoda</taxon>
        <taxon>Diplostraca</taxon>
        <taxon>Cladocera</taxon>
        <taxon>Anomopoda</taxon>
        <taxon>Daphniidae</taxon>
        <taxon>Daphnia</taxon>
    </lineage>
</organism>
<protein>
    <submittedName>
        <fullName evidence="1">Uncharacterized protein</fullName>
    </submittedName>
</protein>
<dbReference type="AlphaFoldDB" id="A0A162P7E7"/>
<sequence>MLFASSRPPSRVLLTNLRSSRARCQSVWEECLSSLLPTTSLPSPPPPHATSKNF</sequence>
<accession>A0A162P7E7</accession>
<evidence type="ECO:0000313" key="1">
    <source>
        <dbReference type="EMBL" id="KZS18590.1"/>
    </source>
</evidence>
<evidence type="ECO:0000313" key="2">
    <source>
        <dbReference type="Proteomes" id="UP000076858"/>
    </source>
</evidence>
<dbReference type="Proteomes" id="UP000076858">
    <property type="component" value="Unassembled WGS sequence"/>
</dbReference>
<name>A0A162P7E7_9CRUS</name>
<dbReference type="EMBL" id="LRGB01000512">
    <property type="protein sequence ID" value="KZS18590.1"/>
    <property type="molecule type" value="Genomic_DNA"/>
</dbReference>
<proteinExistence type="predicted"/>
<reference evidence="1 2" key="1">
    <citation type="submission" date="2016-03" db="EMBL/GenBank/DDBJ databases">
        <title>EvidentialGene: Evidence-directed Construction of Genes on Genomes.</title>
        <authorList>
            <person name="Gilbert D.G."/>
            <person name="Choi J.-H."/>
            <person name="Mockaitis K."/>
            <person name="Colbourne J."/>
            <person name="Pfrender M."/>
        </authorList>
    </citation>
    <scope>NUCLEOTIDE SEQUENCE [LARGE SCALE GENOMIC DNA]</scope>
    <source>
        <strain evidence="1 2">Xinb3</strain>
        <tissue evidence="1">Complete organism</tissue>
    </source>
</reference>
<gene>
    <name evidence="1" type="ORF">APZ42_015125</name>
</gene>
<keyword evidence="2" id="KW-1185">Reference proteome</keyword>